<evidence type="ECO:0000259" key="4">
    <source>
        <dbReference type="PROSITE" id="PS50097"/>
    </source>
</evidence>
<sequence>MTLLHDFFTLRNRQAFQRLLDDSDRGSVNTGLSTSGGRSWNRSSSLTSVMALDVNARDWLGRTVLHLACASMDSLEYVKLLLRHQHINVNLPDTESHWTPLHRAMYQANFSAALLLLQRTDTDRSLQDYEGYTAFDLYNSTINETKPRSDESFAELYTWGVNRNAALGLGDGSDRTYPDQVIIQRKDEHIEGQEKLEIRFSPVLVRQIQMSKLHTAVITSESIGNLRVCGFGNGGRLGHGQHTQYSLKALPQFTQTIVSVALGQDHTLALTKSGEVLSWGLNRFAQLGYVVESAPGEGFGRTEEPIQFIPKKISGSLRKELVKGIAASKGASACWTRSDVYTWGTNNGQLGYDKAAQPVQILPRKASKVTYPVVALSLTDNAMACLLETHDVICIWNDRQIKIPFPGHAFPAEMQPHRPPEAIQDAKIAKITSCEDTFAALALNGELFTFTVPGVTESDGAPGKERPSFKPQRVWALRKKFSAVKDVALGSDGSIIICTESGHVFVRTRTSKAGQFTSGKAFKFQRVPTGAFGALRVEHKPRSIEVHGNTLAQDVAEPQERVPSPSRSGTPLYQPIPRDGKNDEEQDDLYILNDIQKLRQLLDVIAIQKRTRHEPPIPTGKPSLPYGADVVVHGSSKTLFPAHRILDGSKVAKDTISGISLRLLRPMKLVIDGCHPISILILLRYLYSDDLLVIWDGRTSTALGGELSKANIQPAQIKVELGSLATLLNLPHLAQSLESTVKRTPIPSMQVTMERLFEMAQNFNLTEQRILSPDVILQLADREIRCHSIILRARSQFFADFFNEGAWTVNRWNSNGIITINMKHLTWRVMDYVLRFMCCGADAEMFITLDSAGSVDEVLEFVFDVMAAANELLLDRLVLICSAVILNHLSLNKACFILSDAAYLHAGQLTERLETYITVNMELFLTTGMLDDIPTHLIDRLAQFARQKQIEKYPISRSNRLALQAIAIHSDWLALQDIPHPVPRSNVIPRKDPLHVKSSPSRPKLLLQTPVSDSLYERAGPRSQGAIPRPQTNEDIFTMDNADVAPIPKLTPLPATPTPRLPVWKAPSKPRVDMIAVMAEAATTSSPHHYPSSVTRDAPIDLLKVTSRPRSDPQSMTDTRSPASGSGSTHISLTPKWRPTQGVETAHPPAANTTSTLTSSDISGKKDIHPANLGYSPRSKPNIPHTPHRVSGGSSDMGPMITPTRQSTSSASPYASTIRRTSGKAWNQPSVTSAATSSPSTSGMSLLAIQQLELAQIAGAGKEKRSLREIQEEEKSLQEEADFLTWWTAEEARIKAEIEAATIATASQKVRSMQSTKRSGKKVVRSDGTSRSKADHPKRPPRKAS</sequence>
<dbReference type="SUPFAM" id="SSF48403">
    <property type="entry name" value="Ankyrin repeat"/>
    <property type="match status" value="1"/>
</dbReference>
<dbReference type="PROSITE" id="PS50097">
    <property type="entry name" value="BTB"/>
    <property type="match status" value="1"/>
</dbReference>
<dbReference type="SUPFAM" id="SSF50985">
    <property type="entry name" value="RCC1/BLIP-II"/>
    <property type="match status" value="1"/>
</dbReference>
<dbReference type="SMART" id="SM00248">
    <property type="entry name" value="ANK"/>
    <property type="match status" value="2"/>
</dbReference>
<evidence type="ECO:0000313" key="6">
    <source>
        <dbReference type="Proteomes" id="UP000807353"/>
    </source>
</evidence>
<feature type="compositionally biased region" description="Polar residues" evidence="3">
    <location>
        <begin position="1307"/>
        <end position="1317"/>
    </location>
</feature>
<feature type="compositionally biased region" description="Polar residues" evidence="3">
    <location>
        <begin position="1151"/>
        <end position="1162"/>
    </location>
</feature>
<dbReference type="InterPro" id="IPR051625">
    <property type="entry name" value="Signaling_Regulatory_Domain"/>
</dbReference>
<feature type="domain" description="BTB" evidence="4">
    <location>
        <begin position="773"/>
        <end position="837"/>
    </location>
</feature>
<dbReference type="SMART" id="SM00225">
    <property type="entry name" value="BTB"/>
    <property type="match status" value="1"/>
</dbReference>
<comment type="caution">
    <text evidence="5">The sequence shown here is derived from an EMBL/GenBank/DDBJ whole genome shotgun (WGS) entry which is preliminary data.</text>
</comment>
<name>A0A9P5XSF8_9AGAR</name>
<evidence type="ECO:0000256" key="2">
    <source>
        <dbReference type="PROSITE-ProRule" id="PRU00235"/>
    </source>
</evidence>
<evidence type="ECO:0000313" key="5">
    <source>
        <dbReference type="EMBL" id="KAF9456753.1"/>
    </source>
</evidence>
<dbReference type="InterPro" id="IPR000408">
    <property type="entry name" value="Reg_chr_condens"/>
</dbReference>
<dbReference type="SUPFAM" id="SSF54695">
    <property type="entry name" value="POZ domain"/>
    <property type="match status" value="1"/>
</dbReference>
<organism evidence="5 6">
    <name type="scientific">Collybia nuda</name>
    <dbReference type="NCBI Taxonomy" id="64659"/>
    <lineage>
        <taxon>Eukaryota</taxon>
        <taxon>Fungi</taxon>
        <taxon>Dikarya</taxon>
        <taxon>Basidiomycota</taxon>
        <taxon>Agaricomycotina</taxon>
        <taxon>Agaricomycetes</taxon>
        <taxon>Agaricomycetidae</taxon>
        <taxon>Agaricales</taxon>
        <taxon>Tricholomatineae</taxon>
        <taxon>Clitocybaceae</taxon>
        <taxon>Collybia</taxon>
    </lineage>
</organism>
<dbReference type="InterPro" id="IPR002110">
    <property type="entry name" value="Ankyrin_rpt"/>
</dbReference>
<feature type="repeat" description="RCC1" evidence="2">
    <location>
        <begin position="224"/>
        <end position="273"/>
    </location>
</feature>
<dbReference type="InterPro" id="IPR009091">
    <property type="entry name" value="RCC1/BLIP-II"/>
</dbReference>
<feature type="compositionally biased region" description="Polar residues" evidence="3">
    <location>
        <begin position="1203"/>
        <end position="1228"/>
    </location>
</feature>
<proteinExistence type="predicted"/>
<feature type="compositionally biased region" description="Low complexity" evidence="3">
    <location>
        <begin position="1229"/>
        <end position="1241"/>
    </location>
</feature>
<feature type="repeat" description="RCC1" evidence="2">
    <location>
        <begin position="154"/>
        <end position="221"/>
    </location>
</feature>
<feature type="region of interest" description="Disordered" evidence="3">
    <location>
        <begin position="1306"/>
        <end position="1345"/>
    </location>
</feature>
<dbReference type="InterPro" id="IPR011333">
    <property type="entry name" value="SKP1/BTB/POZ_sf"/>
</dbReference>
<dbReference type="EMBL" id="MU150404">
    <property type="protein sequence ID" value="KAF9456753.1"/>
    <property type="molecule type" value="Genomic_DNA"/>
</dbReference>
<evidence type="ECO:0000256" key="1">
    <source>
        <dbReference type="ARBA" id="ARBA00022737"/>
    </source>
</evidence>
<keyword evidence="1" id="KW-0677">Repeat</keyword>
<dbReference type="PROSITE" id="PS50012">
    <property type="entry name" value="RCC1_3"/>
    <property type="match status" value="2"/>
</dbReference>
<dbReference type="OrthoDB" id="1893551at2759"/>
<dbReference type="Pfam" id="PF13540">
    <property type="entry name" value="RCC1_2"/>
    <property type="match status" value="1"/>
</dbReference>
<feature type="region of interest" description="Disordered" evidence="3">
    <location>
        <begin position="549"/>
        <end position="584"/>
    </location>
</feature>
<dbReference type="Gene3D" id="2.130.10.30">
    <property type="entry name" value="Regulator of chromosome condensation 1/beta-lactamase-inhibitor protein II"/>
    <property type="match status" value="1"/>
</dbReference>
<dbReference type="InterPro" id="IPR000210">
    <property type="entry name" value="BTB/POZ_dom"/>
</dbReference>
<dbReference type="Gene3D" id="3.30.710.10">
    <property type="entry name" value="Potassium Channel Kv1.1, Chain A"/>
    <property type="match status" value="1"/>
</dbReference>
<feature type="compositionally biased region" description="Basic and acidic residues" evidence="3">
    <location>
        <begin position="1324"/>
        <end position="1338"/>
    </location>
</feature>
<dbReference type="CDD" id="cd18186">
    <property type="entry name" value="BTB_POZ_ZBTB_KLHL-like"/>
    <property type="match status" value="1"/>
</dbReference>
<dbReference type="Pfam" id="PF00651">
    <property type="entry name" value="BTB"/>
    <property type="match status" value="1"/>
</dbReference>
<dbReference type="Pfam" id="PF12796">
    <property type="entry name" value="Ank_2"/>
    <property type="match status" value="1"/>
</dbReference>
<accession>A0A9P5XSF8</accession>
<feature type="compositionally biased region" description="Polar residues" evidence="3">
    <location>
        <begin position="1112"/>
        <end position="1132"/>
    </location>
</feature>
<dbReference type="Gene3D" id="1.25.40.20">
    <property type="entry name" value="Ankyrin repeat-containing domain"/>
    <property type="match status" value="1"/>
</dbReference>
<reference evidence="5" key="1">
    <citation type="submission" date="2020-11" db="EMBL/GenBank/DDBJ databases">
        <authorList>
            <consortium name="DOE Joint Genome Institute"/>
            <person name="Ahrendt S."/>
            <person name="Riley R."/>
            <person name="Andreopoulos W."/>
            <person name="Labutti K."/>
            <person name="Pangilinan J."/>
            <person name="Ruiz-Duenas F.J."/>
            <person name="Barrasa J.M."/>
            <person name="Sanchez-Garcia M."/>
            <person name="Camarero S."/>
            <person name="Miyauchi S."/>
            <person name="Serrano A."/>
            <person name="Linde D."/>
            <person name="Babiker R."/>
            <person name="Drula E."/>
            <person name="Ayuso-Fernandez I."/>
            <person name="Pacheco R."/>
            <person name="Padilla G."/>
            <person name="Ferreira P."/>
            <person name="Barriuso J."/>
            <person name="Kellner H."/>
            <person name="Castanera R."/>
            <person name="Alfaro M."/>
            <person name="Ramirez L."/>
            <person name="Pisabarro A.G."/>
            <person name="Kuo A."/>
            <person name="Tritt A."/>
            <person name="Lipzen A."/>
            <person name="He G."/>
            <person name="Yan M."/>
            <person name="Ng V."/>
            <person name="Cullen D."/>
            <person name="Martin F."/>
            <person name="Rosso M.-N."/>
            <person name="Henrissat B."/>
            <person name="Hibbett D."/>
            <person name="Martinez A.T."/>
            <person name="Grigoriev I.V."/>
        </authorList>
    </citation>
    <scope>NUCLEOTIDE SEQUENCE</scope>
    <source>
        <strain evidence="5">CBS 247.69</strain>
    </source>
</reference>
<dbReference type="PANTHER" id="PTHR22872:SF2">
    <property type="entry name" value="INHIBITOR OF BRUTON TYROSINE KINASE"/>
    <property type="match status" value="1"/>
</dbReference>
<feature type="region of interest" description="Disordered" evidence="3">
    <location>
        <begin position="1106"/>
        <end position="1241"/>
    </location>
</feature>
<dbReference type="Proteomes" id="UP000807353">
    <property type="component" value="Unassembled WGS sequence"/>
</dbReference>
<keyword evidence="6" id="KW-1185">Reference proteome</keyword>
<dbReference type="PRINTS" id="PR00633">
    <property type="entry name" value="RCCNDNSATION"/>
</dbReference>
<evidence type="ECO:0000256" key="3">
    <source>
        <dbReference type="SAM" id="MobiDB-lite"/>
    </source>
</evidence>
<dbReference type="PANTHER" id="PTHR22872">
    <property type="entry name" value="BTK-BINDING PROTEIN-RELATED"/>
    <property type="match status" value="1"/>
</dbReference>
<dbReference type="InterPro" id="IPR036770">
    <property type="entry name" value="Ankyrin_rpt-contain_sf"/>
</dbReference>
<gene>
    <name evidence="5" type="ORF">BDZ94DRAFT_1345506</name>
</gene>
<protein>
    <recommendedName>
        <fullName evidence="4">BTB domain-containing protein</fullName>
    </recommendedName>
</protein>